<dbReference type="SUPFAM" id="SSF161098">
    <property type="entry name" value="MetI-like"/>
    <property type="match status" value="1"/>
</dbReference>
<reference evidence="9" key="2">
    <citation type="journal article" date="2021" name="PeerJ">
        <title>Extensive microbial diversity within the chicken gut microbiome revealed by metagenomics and culture.</title>
        <authorList>
            <person name="Gilroy R."/>
            <person name="Ravi A."/>
            <person name="Getino M."/>
            <person name="Pursley I."/>
            <person name="Horton D.L."/>
            <person name="Alikhan N.F."/>
            <person name="Baker D."/>
            <person name="Gharbi K."/>
            <person name="Hall N."/>
            <person name="Watson M."/>
            <person name="Adriaenssens E.M."/>
            <person name="Foster-Nyarko E."/>
            <person name="Jarju S."/>
            <person name="Secka A."/>
            <person name="Antonio M."/>
            <person name="Oren A."/>
            <person name="Chaudhuri R.R."/>
            <person name="La Ragione R."/>
            <person name="Hildebrand F."/>
            <person name="Pallen M.J."/>
        </authorList>
    </citation>
    <scope>NUCLEOTIDE SEQUENCE</scope>
    <source>
        <strain evidence="9">CHK199-13235</strain>
    </source>
</reference>
<dbReference type="Pfam" id="PF00528">
    <property type="entry name" value="BPD_transp_1"/>
    <property type="match status" value="1"/>
</dbReference>
<dbReference type="GO" id="GO:0055085">
    <property type="term" value="P:transmembrane transport"/>
    <property type="evidence" value="ECO:0007669"/>
    <property type="project" value="InterPro"/>
</dbReference>
<feature type="transmembrane region" description="Helical" evidence="7">
    <location>
        <begin position="21"/>
        <end position="46"/>
    </location>
</feature>
<gene>
    <name evidence="9" type="ORF">IAB51_06435</name>
</gene>
<dbReference type="PANTHER" id="PTHR43744:SF9">
    <property type="entry name" value="POLYGALACTURONAN_RHAMNOGALACTURONAN TRANSPORT SYSTEM PERMEASE PROTEIN YTCP"/>
    <property type="match status" value="1"/>
</dbReference>
<proteinExistence type="inferred from homology"/>
<keyword evidence="2 7" id="KW-0813">Transport</keyword>
<evidence type="ECO:0000256" key="6">
    <source>
        <dbReference type="ARBA" id="ARBA00023136"/>
    </source>
</evidence>
<comment type="subcellular location">
    <subcellularLocation>
        <location evidence="1 7">Cell membrane</location>
        <topology evidence="1 7">Multi-pass membrane protein</topology>
    </subcellularLocation>
</comment>
<dbReference type="InterPro" id="IPR000515">
    <property type="entry name" value="MetI-like"/>
</dbReference>
<keyword evidence="6 7" id="KW-0472">Membrane</keyword>
<keyword evidence="4 7" id="KW-0812">Transmembrane</keyword>
<feature type="transmembrane region" description="Helical" evidence="7">
    <location>
        <begin position="118"/>
        <end position="137"/>
    </location>
</feature>
<feature type="transmembrane region" description="Helical" evidence="7">
    <location>
        <begin position="82"/>
        <end position="106"/>
    </location>
</feature>
<evidence type="ECO:0000256" key="4">
    <source>
        <dbReference type="ARBA" id="ARBA00022692"/>
    </source>
</evidence>
<dbReference type="PANTHER" id="PTHR43744">
    <property type="entry name" value="ABC TRANSPORTER PERMEASE PROTEIN MG189-RELATED-RELATED"/>
    <property type="match status" value="1"/>
</dbReference>
<dbReference type="InterPro" id="IPR035906">
    <property type="entry name" value="MetI-like_sf"/>
</dbReference>
<organism evidence="9 10">
    <name type="scientific">Candidatus Merdivicinus excrementipullorum</name>
    <dbReference type="NCBI Taxonomy" id="2840867"/>
    <lineage>
        <taxon>Bacteria</taxon>
        <taxon>Bacillati</taxon>
        <taxon>Bacillota</taxon>
        <taxon>Clostridia</taxon>
        <taxon>Eubacteriales</taxon>
        <taxon>Oscillospiraceae</taxon>
        <taxon>Oscillospiraceae incertae sedis</taxon>
        <taxon>Candidatus Merdivicinus</taxon>
    </lineage>
</organism>
<keyword evidence="5 7" id="KW-1133">Transmembrane helix</keyword>
<evidence type="ECO:0000259" key="8">
    <source>
        <dbReference type="PROSITE" id="PS50928"/>
    </source>
</evidence>
<comment type="similarity">
    <text evidence="7">Belongs to the binding-protein-dependent transport system permease family.</text>
</comment>
<name>A0A9D1FMB1_9FIRM</name>
<protein>
    <submittedName>
        <fullName evidence="9">Carbohydrate ABC transporter permease</fullName>
    </submittedName>
</protein>
<evidence type="ECO:0000256" key="2">
    <source>
        <dbReference type="ARBA" id="ARBA00022448"/>
    </source>
</evidence>
<keyword evidence="3" id="KW-1003">Cell membrane</keyword>
<dbReference type="PROSITE" id="PS50928">
    <property type="entry name" value="ABC_TM1"/>
    <property type="match status" value="1"/>
</dbReference>
<dbReference type="Proteomes" id="UP000824002">
    <property type="component" value="Unassembled WGS sequence"/>
</dbReference>
<feature type="domain" description="ABC transmembrane type-1" evidence="8">
    <location>
        <begin position="83"/>
        <end position="292"/>
    </location>
</feature>
<evidence type="ECO:0000256" key="1">
    <source>
        <dbReference type="ARBA" id="ARBA00004651"/>
    </source>
</evidence>
<evidence type="ECO:0000313" key="9">
    <source>
        <dbReference type="EMBL" id="HIS76436.1"/>
    </source>
</evidence>
<accession>A0A9D1FMB1</accession>
<feature type="transmembrane region" description="Helical" evidence="7">
    <location>
        <begin position="149"/>
        <end position="171"/>
    </location>
</feature>
<evidence type="ECO:0000313" key="10">
    <source>
        <dbReference type="Proteomes" id="UP000824002"/>
    </source>
</evidence>
<dbReference type="AlphaFoldDB" id="A0A9D1FMB1"/>
<evidence type="ECO:0000256" key="3">
    <source>
        <dbReference type="ARBA" id="ARBA00022475"/>
    </source>
</evidence>
<feature type="transmembrane region" description="Helical" evidence="7">
    <location>
        <begin position="191"/>
        <end position="218"/>
    </location>
</feature>
<dbReference type="CDD" id="cd06261">
    <property type="entry name" value="TM_PBP2"/>
    <property type="match status" value="1"/>
</dbReference>
<evidence type="ECO:0000256" key="5">
    <source>
        <dbReference type="ARBA" id="ARBA00022989"/>
    </source>
</evidence>
<dbReference type="GO" id="GO:0005886">
    <property type="term" value="C:plasma membrane"/>
    <property type="evidence" value="ECO:0007669"/>
    <property type="project" value="UniProtKB-SubCell"/>
</dbReference>
<comment type="caution">
    <text evidence="9">The sequence shown here is derived from an EMBL/GenBank/DDBJ whole genome shotgun (WGS) entry which is preliminary data.</text>
</comment>
<evidence type="ECO:0000256" key="7">
    <source>
        <dbReference type="RuleBase" id="RU363032"/>
    </source>
</evidence>
<dbReference type="EMBL" id="DVJP01000042">
    <property type="protein sequence ID" value="HIS76436.1"/>
    <property type="molecule type" value="Genomic_DNA"/>
</dbReference>
<feature type="transmembrane region" description="Helical" evidence="7">
    <location>
        <begin position="273"/>
        <end position="292"/>
    </location>
</feature>
<reference evidence="9" key="1">
    <citation type="submission" date="2020-10" db="EMBL/GenBank/DDBJ databases">
        <authorList>
            <person name="Gilroy R."/>
        </authorList>
    </citation>
    <scope>NUCLEOTIDE SEQUENCE</scope>
    <source>
        <strain evidence="9">CHK199-13235</strain>
    </source>
</reference>
<sequence>MAKKQLEGIEKFNRVHPVTNALFTALFALLALICIIPVIFVVIISFSSDTSIQQIGYSFTPQEWSLDAYRYLWNNREMIGRALLVSIVVTVGGTVLGLFLTTTMGYCLSRPNFKLKGFLTWVVFIPMIFSGGLVATYNVYTTVLHINNSLWVLILPMAVSSFNVVICKTFFRTTVPDSIIESAKIDGAPQLQIFFQIVLPISLPVLATIGLFLTFAYWNDWWLSLMYINDKNLFSLQAVLMSVEKNIEFLAQNATTMGVSAAEYAASMPRESMRMAMAVVIIFPIACAYPFFQKYFVSGLTIGAVKG</sequence>
<dbReference type="Gene3D" id="1.10.3720.10">
    <property type="entry name" value="MetI-like"/>
    <property type="match status" value="1"/>
</dbReference>